<organism evidence="4 5">
    <name type="scientific">Pseudosulfitobacter koreensis</name>
    <dbReference type="NCBI Taxonomy" id="2968472"/>
    <lineage>
        <taxon>Bacteria</taxon>
        <taxon>Pseudomonadati</taxon>
        <taxon>Pseudomonadota</taxon>
        <taxon>Alphaproteobacteria</taxon>
        <taxon>Rhodobacterales</taxon>
        <taxon>Roseobacteraceae</taxon>
        <taxon>Pseudosulfitobacter</taxon>
    </lineage>
</organism>
<dbReference type="Gene3D" id="3.30.980.20">
    <property type="entry name" value="Putative mannosyl-3-phosphoglycerate phosphatase, domain 2"/>
    <property type="match status" value="1"/>
</dbReference>
<keyword evidence="2 4" id="KW-0378">Hydrolase</keyword>
<dbReference type="RefSeq" id="WP_258295521.1">
    <property type="nucleotide sequence ID" value="NZ_JANKJG010000011.1"/>
</dbReference>
<dbReference type="PANTHER" id="PTHR10000:SF8">
    <property type="entry name" value="HAD SUPERFAMILY HYDROLASE-LIKE, TYPE 3"/>
    <property type="match status" value="1"/>
</dbReference>
<dbReference type="PANTHER" id="PTHR10000">
    <property type="entry name" value="PHOSPHOSERINE PHOSPHATASE"/>
    <property type="match status" value="1"/>
</dbReference>
<dbReference type="SFLD" id="SFLDG01140">
    <property type="entry name" value="C2.B:_Phosphomannomutase_and_P"/>
    <property type="match status" value="1"/>
</dbReference>
<sequence>MPQILPLLVFSDLDGTLISHETYRWDAARPALDRLRDIGAGVVLASSKTAPEIIGLRRDMGLEDWPAIVENGAGVLDAQATDVPPDTDYKRLRMALNQLPRASRASFQGFGDMSVEHVADATGLSLADARNAQTRAFSEPGLWQGTQTGRMEFMAHLAEHGISAREGGRFLTLSFGQTKADRMAEIIATYRPRVTLALGDAPNDVEMLETADHGVIVANPHRAPLPPLPAEAMGRITRTTLPGPEGWNRAVLEFINQLNI</sequence>
<dbReference type="SFLD" id="SFLDG01142">
    <property type="entry name" value="C2.B.2:_Mannosyl-3-phosphoglyc"/>
    <property type="match status" value="1"/>
</dbReference>
<keyword evidence="5" id="KW-1185">Reference proteome</keyword>
<gene>
    <name evidence="4" type="ORF">NTA49_14520</name>
</gene>
<dbReference type="Pfam" id="PF08282">
    <property type="entry name" value="Hydrolase_3"/>
    <property type="match status" value="2"/>
</dbReference>
<evidence type="ECO:0000256" key="3">
    <source>
        <dbReference type="ARBA" id="ARBA00022842"/>
    </source>
</evidence>
<evidence type="ECO:0000256" key="2">
    <source>
        <dbReference type="ARBA" id="ARBA00022801"/>
    </source>
</evidence>
<comment type="caution">
    <text evidence="4">The sequence shown here is derived from an EMBL/GenBank/DDBJ whole genome shotgun (WGS) entry which is preliminary data.</text>
</comment>
<dbReference type="InterPro" id="IPR006379">
    <property type="entry name" value="HAD-SF_hydro_IIB"/>
</dbReference>
<dbReference type="NCBIfam" id="TIGR01484">
    <property type="entry name" value="HAD-SF-IIB"/>
    <property type="match status" value="1"/>
</dbReference>
<reference evidence="4" key="1">
    <citation type="submission" date="2022-07" db="EMBL/GenBank/DDBJ databases">
        <title>Pseudosulfitobacter sp. strain AP-MA-4, whole genome sequence.</title>
        <authorList>
            <person name="Jiang Y."/>
        </authorList>
    </citation>
    <scope>NUCLEOTIDE SEQUENCE</scope>
    <source>
        <strain evidence="4">AP-MA-4</strain>
    </source>
</reference>
<dbReference type="NCBIfam" id="TIGR01486">
    <property type="entry name" value="HAD-SF-IIB-MPGP"/>
    <property type="match status" value="1"/>
</dbReference>
<dbReference type="InterPro" id="IPR023214">
    <property type="entry name" value="HAD_sf"/>
</dbReference>
<dbReference type="InterPro" id="IPR036412">
    <property type="entry name" value="HAD-like_sf"/>
</dbReference>
<dbReference type="Gene3D" id="3.40.50.1000">
    <property type="entry name" value="HAD superfamily/HAD-like"/>
    <property type="match status" value="1"/>
</dbReference>
<dbReference type="Proteomes" id="UP001165396">
    <property type="component" value="Unassembled WGS sequence"/>
</dbReference>
<dbReference type="InterPro" id="IPR006381">
    <property type="entry name" value="HAD-SF-IIB-MPGP"/>
</dbReference>
<evidence type="ECO:0000313" key="4">
    <source>
        <dbReference type="EMBL" id="MCR8827753.1"/>
    </source>
</evidence>
<dbReference type="SUPFAM" id="SSF56784">
    <property type="entry name" value="HAD-like"/>
    <property type="match status" value="1"/>
</dbReference>
<evidence type="ECO:0000313" key="5">
    <source>
        <dbReference type="Proteomes" id="UP001165396"/>
    </source>
</evidence>
<dbReference type="SFLD" id="SFLDS00003">
    <property type="entry name" value="Haloacid_Dehalogenase"/>
    <property type="match status" value="1"/>
</dbReference>
<protein>
    <submittedName>
        <fullName evidence="4">HAD-IIB family hydrolase</fullName>
    </submittedName>
</protein>
<name>A0ABT1Z3S1_9RHOB</name>
<accession>A0ABT1Z3S1</accession>
<proteinExistence type="predicted"/>
<keyword evidence="3" id="KW-0460">Magnesium</keyword>
<dbReference type="GO" id="GO:0016787">
    <property type="term" value="F:hydrolase activity"/>
    <property type="evidence" value="ECO:0007669"/>
    <property type="project" value="UniProtKB-KW"/>
</dbReference>
<dbReference type="EMBL" id="JANKJG010000011">
    <property type="protein sequence ID" value="MCR8827753.1"/>
    <property type="molecule type" value="Genomic_DNA"/>
</dbReference>
<evidence type="ECO:0000256" key="1">
    <source>
        <dbReference type="ARBA" id="ARBA00022723"/>
    </source>
</evidence>
<keyword evidence="1" id="KW-0479">Metal-binding</keyword>